<evidence type="ECO:0000313" key="2">
    <source>
        <dbReference type="Proteomes" id="UP000002208"/>
    </source>
</evidence>
<protein>
    <submittedName>
        <fullName evidence="1">Uncharacterized protein</fullName>
    </submittedName>
</protein>
<geneLocation type="plasmid" evidence="2">
    <name>pDeide3</name>
</geneLocation>
<proteinExistence type="predicted"/>
<name>X5HNB3_DEIDV</name>
<keyword evidence="2" id="KW-1185">Reference proteome</keyword>
<dbReference type="AlphaFoldDB" id="X5HNB3"/>
<keyword evidence="1" id="KW-0614">Plasmid</keyword>
<dbReference type="KEGG" id="ddr:Deide_3p01977"/>
<dbReference type="EMBL" id="CP001117">
    <property type="protein sequence ID" value="AHX26577.1"/>
    <property type="molecule type" value="Genomic_DNA"/>
</dbReference>
<organism evidence="1 2">
    <name type="scientific">Deinococcus deserti (strain DSM 17065 / CIP 109153 / LMG 22923 / VCD115)</name>
    <dbReference type="NCBI Taxonomy" id="546414"/>
    <lineage>
        <taxon>Bacteria</taxon>
        <taxon>Thermotogati</taxon>
        <taxon>Deinococcota</taxon>
        <taxon>Deinococci</taxon>
        <taxon>Deinococcales</taxon>
        <taxon>Deinococcaceae</taxon>
        <taxon>Deinococcus</taxon>
    </lineage>
</organism>
<reference evidence="1 2" key="1">
    <citation type="journal article" date="2009" name="PLoS Genet.">
        <title>Alliance of proteomics and genomics to unravel the specificities of Sahara bacterium Deinococcus deserti.</title>
        <authorList>
            <person name="de Groot A."/>
            <person name="Dulermo R."/>
            <person name="Ortet P."/>
            <person name="Blanchard L."/>
            <person name="Guerin P."/>
            <person name="Fernandez B."/>
            <person name="Vacherie B."/>
            <person name="Dossat C."/>
            <person name="Jolivet E."/>
            <person name="Siguier P."/>
            <person name="Chandler M."/>
            <person name="Barakat M."/>
            <person name="Dedieu A."/>
            <person name="Barbe V."/>
            <person name="Heulin T."/>
            <person name="Sommer S."/>
            <person name="Achouak W."/>
            <person name="Armengaud J."/>
        </authorList>
    </citation>
    <scope>NUCLEOTIDE SEQUENCE [LARGE SCALE GENOMIC DNA]</scope>
    <source>
        <strain evidence="2">DSM 17065 / CIP 109153 / LMG 22923 / VCD115</strain>
        <plasmid evidence="2">pDeide3</plasmid>
    </source>
</reference>
<dbReference type="HOGENOM" id="CLU_2786978_0_0_0"/>
<dbReference type="RefSeq" id="WP_041228077.1">
    <property type="nucleotide sequence ID" value="NC_012528.1"/>
</dbReference>
<sequence>MPSFSYLLKVGEASLEKVLRHIVQDNYPEAAEDELYVARKALGKTAHEVLVPYHQASRIYGIHRQRGS</sequence>
<dbReference type="Proteomes" id="UP000002208">
    <property type="component" value="Plasmid 3"/>
</dbReference>
<gene>
    <name evidence="1" type="ordered locus">Deide_3p01977</name>
</gene>
<evidence type="ECO:0000313" key="1">
    <source>
        <dbReference type="EMBL" id="AHX26577.1"/>
    </source>
</evidence>
<accession>X5HNB3</accession>